<evidence type="ECO:0000256" key="2">
    <source>
        <dbReference type="SAM" id="MobiDB-lite"/>
    </source>
</evidence>
<feature type="region of interest" description="Disordered" evidence="2">
    <location>
        <begin position="281"/>
        <end position="301"/>
    </location>
</feature>
<keyword evidence="1" id="KW-0378">Hydrolase</keyword>
<reference evidence="5" key="1">
    <citation type="submission" date="2023-02" db="EMBL/GenBank/DDBJ databases">
        <title>Genome sequence of Hyphococcus flavus.</title>
        <authorList>
            <person name="Rong J.-C."/>
            <person name="Zhao Q."/>
            <person name="Yi M."/>
            <person name="Wu J.-Y."/>
        </authorList>
    </citation>
    <scope>NUCLEOTIDE SEQUENCE</scope>
    <source>
        <strain evidence="5">MCCC 1K03223</strain>
    </source>
</reference>
<dbReference type="GO" id="GO:0016787">
    <property type="term" value="F:hydrolase activity"/>
    <property type="evidence" value="ECO:0007669"/>
    <property type="project" value="UniProtKB-KW"/>
</dbReference>
<feature type="signal peptide" evidence="3">
    <location>
        <begin position="1"/>
        <end position="21"/>
    </location>
</feature>
<feature type="chain" id="PRO_5042132922" evidence="3">
    <location>
        <begin position="22"/>
        <end position="301"/>
    </location>
</feature>
<organism evidence="5 6">
    <name type="scientific">Hyphococcus flavus</name>
    <dbReference type="NCBI Taxonomy" id="1866326"/>
    <lineage>
        <taxon>Bacteria</taxon>
        <taxon>Pseudomonadati</taxon>
        <taxon>Pseudomonadota</taxon>
        <taxon>Alphaproteobacteria</taxon>
        <taxon>Parvularculales</taxon>
        <taxon>Parvularculaceae</taxon>
        <taxon>Hyphococcus</taxon>
    </lineage>
</organism>
<dbReference type="Proteomes" id="UP001214043">
    <property type="component" value="Chromosome"/>
</dbReference>
<sequence>MRRALTCALAFASLSGGAAIAEEISIRAHYPEGPLIHSGAVHFAEMHKDRVVTVTNDDQRTLYEDNGCGPTALAPYQDGFIVLCHLTNELHQLSATGALVRKFTRDEEGLAFENPNDASADDKGGVYFSASGDFSLTAPHDGALLYLDSKGKITRLASGLHYANGVYFDAAQQAVYLSEHLEQRILRFPVFSPGEAGPSEVFAELAVESLGKTIRYDRAGPDGLETDDAGNLFVAYYGAALVLALAPDGDILARIDVPEQLTTNVALSADERTLFITGSKRSQRKPFPGKMREIENPLTTQ</sequence>
<dbReference type="PANTHER" id="PTHR47572:SF4">
    <property type="entry name" value="LACTONASE DRP35"/>
    <property type="match status" value="1"/>
</dbReference>
<evidence type="ECO:0000313" key="6">
    <source>
        <dbReference type="Proteomes" id="UP001214043"/>
    </source>
</evidence>
<keyword evidence="3" id="KW-0732">Signal</keyword>
<gene>
    <name evidence="5" type="ORF">PUV54_07065</name>
</gene>
<accession>A0AAE9ZE63</accession>
<evidence type="ECO:0000256" key="1">
    <source>
        <dbReference type="ARBA" id="ARBA00022801"/>
    </source>
</evidence>
<keyword evidence="6" id="KW-1185">Reference proteome</keyword>
<evidence type="ECO:0000313" key="5">
    <source>
        <dbReference type="EMBL" id="WDI32956.1"/>
    </source>
</evidence>
<dbReference type="SUPFAM" id="SSF63829">
    <property type="entry name" value="Calcium-dependent phosphotriesterase"/>
    <property type="match status" value="1"/>
</dbReference>
<dbReference type="InterPro" id="IPR013658">
    <property type="entry name" value="SGL"/>
</dbReference>
<dbReference type="PANTHER" id="PTHR47572">
    <property type="entry name" value="LIPOPROTEIN-RELATED"/>
    <property type="match status" value="1"/>
</dbReference>
<dbReference type="EMBL" id="CP118166">
    <property type="protein sequence ID" value="WDI32956.1"/>
    <property type="molecule type" value="Genomic_DNA"/>
</dbReference>
<dbReference type="AlphaFoldDB" id="A0AAE9ZE63"/>
<evidence type="ECO:0000256" key="3">
    <source>
        <dbReference type="SAM" id="SignalP"/>
    </source>
</evidence>
<protein>
    <submittedName>
        <fullName evidence="5">SMP-30/gluconolactonase/LRE family protein</fullName>
    </submittedName>
</protein>
<dbReference type="Pfam" id="PF08450">
    <property type="entry name" value="SGL"/>
    <property type="match status" value="1"/>
</dbReference>
<evidence type="ECO:0000259" key="4">
    <source>
        <dbReference type="Pfam" id="PF08450"/>
    </source>
</evidence>
<dbReference type="InterPro" id="IPR051262">
    <property type="entry name" value="SMP-30/CGR1_Lactonase"/>
</dbReference>
<dbReference type="KEGG" id="hfl:PUV54_07065"/>
<dbReference type="RefSeq" id="WP_274494912.1">
    <property type="nucleotide sequence ID" value="NZ_CP118166.1"/>
</dbReference>
<feature type="domain" description="SMP-30/Gluconolactonase/LRE-like region" evidence="4">
    <location>
        <begin position="31"/>
        <end position="278"/>
    </location>
</feature>
<name>A0AAE9ZE63_9PROT</name>
<proteinExistence type="predicted"/>
<dbReference type="Gene3D" id="2.120.10.30">
    <property type="entry name" value="TolB, C-terminal domain"/>
    <property type="match status" value="1"/>
</dbReference>
<dbReference type="InterPro" id="IPR011042">
    <property type="entry name" value="6-blade_b-propeller_TolB-like"/>
</dbReference>